<proteinExistence type="predicted"/>
<comment type="caution">
    <text evidence="1">The sequence shown here is derived from an EMBL/GenBank/DDBJ whole genome shotgun (WGS) entry which is preliminary data.</text>
</comment>
<accession>A0ABW5LHB6</accession>
<dbReference type="EMBL" id="JBHULE010000019">
    <property type="protein sequence ID" value="MFD2562897.1"/>
    <property type="molecule type" value="Genomic_DNA"/>
</dbReference>
<dbReference type="Proteomes" id="UP001597319">
    <property type="component" value="Unassembled WGS sequence"/>
</dbReference>
<dbReference type="PROSITE" id="PS51257">
    <property type="entry name" value="PROKAR_LIPOPROTEIN"/>
    <property type="match status" value="1"/>
</dbReference>
<organism evidence="1 2">
    <name type="scientific">Aquimarina rubra</name>
    <dbReference type="NCBI Taxonomy" id="1920033"/>
    <lineage>
        <taxon>Bacteria</taxon>
        <taxon>Pseudomonadati</taxon>
        <taxon>Bacteroidota</taxon>
        <taxon>Flavobacteriia</taxon>
        <taxon>Flavobacteriales</taxon>
        <taxon>Flavobacteriaceae</taxon>
        <taxon>Aquimarina</taxon>
    </lineage>
</organism>
<dbReference type="RefSeq" id="WP_378291880.1">
    <property type="nucleotide sequence ID" value="NZ_JBHULE010000019.1"/>
</dbReference>
<name>A0ABW5LHB6_9FLAO</name>
<evidence type="ECO:0000313" key="2">
    <source>
        <dbReference type="Proteomes" id="UP001597319"/>
    </source>
</evidence>
<sequence>MRLKYSIVNLTLLIAVSSCVTFKNQKSRRPIIHELIILGEESGDISIKYFKKRHAINDANQIIEKEFIWDSIKNDMVYSGKSIPIELTTLVNYDTQNNKFDSERVVIQSGFVTGTYKAHMFTKEKGFDSIKTIEYEKGSISGELKILNVKDSILYQTTFKKGNGYWKDYYYKESKLRGEGKVKNNYKEGEWKYYNVYGNEDSTKTYTLNDAVDVRYPHCFFNKKEPCY</sequence>
<protein>
    <recommendedName>
        <fullName evidence="3">Lipoprotein</fullName>
    </recommendedName>
</protein>
<reference evidence="2" key="1">
    <citation type="journal article" date="2019" name="Int. J. Syst. Evol. Microbiol.">
        <title>The Global Catalogue of Microorganisms (GCM) 10K type strain sequencing project: providing services to taxonomists for standard genome sequencing and annotation.</title>
        <authorList>
            <consortium name="The Broad Institute Genomics Platform"/>
            <consortium name="The Broad Institute Genome Sequencing Center for Infectious Disease"/>
            <person name="Wu L."/>
            <person name="Ma J."/>
        </authorList>
    </citation>
    <scope>NUCLEOTIDE SEQUENCE [LARGE SCALE GENOMIC DNA]</scope>
    <source>
        <strain evidence="2">KCTC 52274</strain>
    </source>
</reference>
<keyword evidence="2" id="KW-1185">Reference proteome</keyword>
<evidence type="ECO:0000313" key="1">
    <source>
        <dbReference type="EMBL" id="MFD2562897.1"/>
    </source>
</evidence>
<evidence type="ECO:0008006" key="3">
    <source>
        <dbReference type="Google" id="ProtNLM"/>
    </source>
</evidence>
<gene>
    <name evidence="1" type="ORF">ACFSR1_09495</name>
</gene>